<evidence type="ECO:0000313" key="11">
    <source>
        <dbReference type="WBParaSite" id="jg14289"/>
    </source>
</evidence>
<dbReference type="InterPro" id="IPR003280">
    <property type="entry name" value="2pore_dom_K_chnl"/>
</dbReference>
<evidence type="ECO:0000259" key="9">
    <source>
        <dbReference type="Pfam" id="PF07885"/>
    </source>
</evidence>
<feature type="transmembrane region" description="Helical" evidence="8">
    <location>
        <begin position="77"/>
        <end position="97"/>
    </location>
</feature>
<evidence type="ECO:0000256" key="3">
    <source>
        <dbReference type="ARBA" id="ARBA00022692"/>
    </source>
</evidence>
<evidence type="ECO:0000313" key="10">
    <source>
        <dbReference type="Proteomes" id="UP000887574"/>
    </source>
</evidence>
<dbReference type="GO" id="GO:0015271">
    <property type="term" value="F:outward rectifier potassium channel activity"/>
    <property type="evidence" value="ECO:0007669"/>
    <property type="project" value="TreeGrafter"/>
</dbReference>
<evidence type="ECO:0000256" key="5">
    <source>
        <dbReference type="ARBA" id="ARBA00023065"/>
    </source>
</evidence>
<keyword evidence="2" id="KW-0813">Transport</keyword>
<organism evidence="10 11">
    <name type="scientific">Ditylenchus dipsaci</name>
    <dbReference type="NCBI Taxonomy" id="166011"/>
    <lineage>
        <taxon>Eukaryota</taxon>
        <taxon>Metazoa</taxon>
        <taxon>Ecdysozoa</taxon>
        <taxon>Nematoda</taxon>
        <taxon>Chromadorea</taxon>
        <taxon>Rhabditida</taxon>
        <taxon>Tylenchina</taxon>
        <taxon>Tylenchomorpha</taxon>
        <taxon>Sphaerularioidea</taxon>
        <taxon>Anguinidae</taxon>
        <taxon>Anguininae</taxon>
        <taxon>Ditylenchus</taxon>
    </lineage>
</organism>
<name>A0A915D0W8_9BILA</name>
<sequence>MTVNARVFTVVWGLLGVPFTVILLTNLGLYMRSAEGYFRKKLWKRRHRNATSYNNNNNYQIQQEVEVKYKRGQMSPFMLAGVVLLYLTVGAVFLPLLNGQFEFINGLYNSWLCFTAIEYGALIPQNNSYIPIVIVYMCVGLAMSTIALDIGSKYVRKLYYYGRRVTNMANVRIWFGGRSLKVNELIVALGQTIGVNPDCFDELNVDQMVNDAMQVKEGHLKCVPQGYIFMEGIWPPELVPLFLRDGKFPEYVDAEIKKYSGSIYSNSNAVESEPSVSLSTFHDGRLHRCLAVLHRLLASTTRSVKEYQVIVVHKQTGIMQTDAPVAKSMATKQTMKTWFHKNVNNNLISPKMKFLGDEWHFSVKKDSSHTGLKVSIHRACILQTLPNNVTYEIRLVGTNNDYISFHGIISQLTDANIRVMPSVTVANCLEPERFFGVFYYSSMMIELHLSIKGEAEKLSAKNYHFFSESSPFSSDCLFVVDGKKSA</sequence>
<dbReference type="PANTHER" id="PTHR11003:SF69">
    <property type="entry name" value="POTASSIUM CHANNEL DOMAIN-CONTAINING PROTEIN"/>
    <property type="match status" value="1"/>
</dbReference>
<keyword evidence="10" id="KW-1185">Reference proteome</keyword>
<feature type="transmembrane region" description="Helical" evidence="8">
    <location>
        <begin position="129"/>
        <end position="148"/>
    </location>
</feature>
<dbReference type="GO" id="GO:0005886">
    <property type="term" value="C:plasma membrane"/>
    <property type="evidence" value="ECO:0007669"/>
    <property type="project" value="TreeGrafter"/>
</dbReference>
<dbReference type="PANTHER" id="PTHR11003">
    <property type="entry name" value="POTASSIUM CHANNEL, SUBFAMILY K"/>
    <property type="match status" value="1"/>
</dbReference>
<proteinExistence type="predicted"/>
<feature type="domain" description="Potassium channel" evidence="9">
    <location>
        <begin position="82"/>
        <end position="155"/>
    </location>
</feature>
<evidence type="ECO:0000256" key="2">
    <source>
        <dbReference type="ARBA" id="ARBA00022448"/>
    </source>
</evidence>
<reference evidence="11" key="1">
    <citation type="submission" date="2022-11" db="UniProtKB">
        <authorList>
            <consortium name="WormBaseParasite"/>
        </authorList>
    </citation>
    <scope>IDENTIFICATION</scope>
</reference>
<comment type="subcellular location">
    <subcellularLocation>
        <location evidence="1">Membrane</location>
        <topology evidence="1">Multi-pass membrane protein</topology>
    </subcellularLocation>
</comment>
<dbReference type="GO" id="GO:0022841">
    <property type="term" value="F:potassium ion leak channel activity"/>
    <property type="evidence" value="ECO:0007669"/>
    <property type="project" value="TreeGrafter"/>
</dbReference>
<dbReference type="InterPro" id="IPR013099">
    <property type="entry name" value="K_chnl_dom"/>
</dbReference>
<evidence type="ECO:0000256" key="6">
    <source>
        <dbReference type="ARBA" id="ARBA00023136"/>
    </source>
</evidence>
<keyword evidence="7" id="KW-0407">Ion channel</keyword>
<evidence type="ECO:0000256" key="8">
    <source>
        <dbReference type="SAM" id="Phobius"/>
    </source>
</evidence>
<dbReference type="Pfam" id="PF07885">
    <property type="entry name" value="Ion_trans_2"/>
    <property type="match status" value="1"/>
</dbReference>
<dbReference type="Gene3D" id="1.10.287.70">
    <property type="match status" value="1"/>
</dbReference>
<keyword evidence="4 8" id="KW-1133">Transmembrane helix</keyword>
<protein>
    <submittedName>
        <fullName evidence="11">Potassium channel domain-containing protein</fullName>
    </submittedName>
</protein>
<keyword evidence="3 8" id="KW-0812">Transmembrane</keyword>
<feature type="transmembrane region" description="Helical" evidence="8">
    <location>
        <begin position="12"/>
        <end position="31"/>
    </location>
</feature>
<keyword evidence="5" id="KW-0406">Ion transport</keyword>
<accession>A0A915D0W8</accession>
<dbReference type="AlphaFoldDB" id="A0A915D0W8"/>
<dbReference type="GO" id="GO:0030322">
    <property type="term" value="P:stabilization of membrane potential"/>
    <property type="evidence" value="ECO:0007669"/>
    <property type="project" value="TreeGrafter"/>
</dbReference>
<dbReference type="WBParaSite" id="jg14289">
    <property type="protein sequence ID" value="jg14289"/>
    <property type="gene ID" value="jg14289"/>
</dbReference>
<dbReference type="SUPFAM" id="SSF81324">
    <property type="entry name" value="Voltage-gated potassium channels"/>
    <property type="match status" value="1"/>
</dbReference>
<evidence type="ECO:0000256" key="1">
    <source>
        <dbReference type="ARBA" id="ARBA00004141"/>
    </source>
</evidence>
<evidence type="ECO:0000256" key="7">
    <source>
        <dbReference type="ARBA" id="ARBA00023303"/>
    </source>
</evidence>
<keyword evidence="6 8" id="KW-0472">Membrane</keyword>
<dbReference type="Proteomes" id="UP000887574">
    <property type="component" value="Unplaced"/>
</dbReference>
<evidence type="ECO:0000256" key="4">
    <source>
        <dbReference type="ARBA" id="ARBA00022989"/>
    </source>
</evidence>